<keyword evidence="1" id="KW-0472">Membrane</keyword>
<dbReference type="PANTHER" id="PTHR30164">
    <property type="entry name" value="MTFA PEPTIDASE"/>
    <property type="match status" value="1"/>
</dbReference>
<evidence type="ECO:0000256" key="1">
    <source>
        <dbReference type="SAM" id="Phobius"/>
    </source>
</evidence>
<keyword evidence="1" id="KW-1133">Transmembrane helix</keyword>
<dbReference type="Gene3D" id="1.10.472.150">
    <property type="entry name" value="Glucose-regulated metallo-peptidase M90, N-terminal domain"/>
    <property type="match status" value="1"/>
</dbReference>
<sequence length="293" mass="32267">MNPTGSDPASLLAMSAVLLATAFFVAGLLLQPRWQAWRRARLARQPFPQAWRRVLRKRVPLVAKLPADLQLKLKQRMQVFLAETAFIGCAGLKVNDEMRVTIAAQACLLLLGRPEVAFDRLRQVLLYPGAFIVDRVHSGAAGVQREERRVLSGESWQQGQVILSWQDVVAGAADASDGHNVVIHEFAHQLDQANGPANGAPLLGTRAQSRRWSQVMQAEFDALHARLARGQWAEPGTPEASPGLLNPYGATDPAEFFAVTSEVFFEQPQALLDQHPALYQVLSEAYGQHPASW</sequence>
<evidence type="ECO:0000313" key="2">
    <source>
        <dbReference type="EMBL" id="GAA0770692.1"/>
    </source>
</evidence>
<dbReference type="SUPFAM" id="SSF55486">
    <property type="entry name" value="Metalloproteases ('zincins'), catalytic domain"/>
    <property type="match status" value="1"/>
</dbReference>
<name>A0ABP3VX53_9BURK</name>
<organism evidence="2 3">
    <name type="scientific">Ideonella azotifigens</name>
    <dbReference type="NCBI Taxonomy" id="513160"/>
    <lineage>
        <taxon>Bacteria</taxon>
        <taxon>Pseudomonadati</taxon>
        <taxon>Pseudomonadota</taxon>
        <taxon>Betaproteobacteria</taxon>
        <taxon>Burkholderiales</taxon>
        <taxon>Sphaerotilaceae</taxon>
        <taxon>Ideonella</taxon>
    </lineage>
</organism>
<comment type="caution">
    <text evidence="2">The sequence shown here is derived from an EMBL/GenBank/DDBJ whole genome shotgun (WGS) entry which is preliminary data.</text>
</comment>
<dbReference type="InterPro" id="IPR024079">
    <property type="entry name" value="MetalloPept_cat_dom_sf"/>
</dbReference>
<dbReference type="EMBL" id="BAAAEW010000052">
    <property type="protein sequence ID" value="GAA0770692.1"/>
    <property type="molecule type" value="Genomic_DNA"/>
</dbReference>
<dbReference type="Pfam" id="PF06167">
    <property type="entry name" value="Peptidase_M90"/>
    <property type="match status" value="1"/>
</dbReference>
<dbReference type="InterPro" id="IPR042252">
    <property type="entry name" value="MtfA_N"/>
</dbReference>
<reference evidence="3" key="1">
    <citation type="journal article" date="2019" name="Int. J. Syst. Evol. Microbiol.">
        <title>The Global Catalogue of Microorganisms (GCM) 10K type strain sequencing project: providing services to taxonomists for standard genome sequencing and annotation.</title>
        <authorList>
            <consortium name="The Broad Institute Genomics Platform"/>
            <consortium name="The Broad Institute Genome Sequencing Center for Infectious Disease"/>
            <person name="Wu L."/>
            <person name="Ma J."/>
        </authorList>
    </citation>
    <scope>NUCLEOTIDE SEQUENCE [LARGE SCALE GENOMIC DNA]</scope>
    <source>
        <strain evidence="3">JCM 15503</strain>
    </source>
</reference>
<keyword evidence="3" id="KW-1185">Reference proteome</keyword>
<dbReference type="Proteomes" id="UP001500279">
    <property type="component" value="Unassembled WGS sequence"/>
</dbReference>
<proteinExistence type="predicted"/>
<gene>
    <name evidence="2" type="ORF">GCM10009107_62590</name>
</gene>
<keyword evidence="1" id="KW-0812">Transmembrane</keyword>
<dbReference type="RefSeq" id="WP_231012530.1">
    <property type="nucleotide sequence ID" value="NZ_BAAAEW010000052.1"/>
</dbReference>
<dbReference type="Gene3D" id="3.40.390.10">
    <property type="entry name" value="Collagenase (Catalytic Domain)"/>
    <property type="match status" value="1"/>
</dbReference>
<feature type="transmembrane region" description="Helical" evidence="1">
    <location>
        <begin position="12"/>
        <end position="30"/>
    </location>
</feature>
<accession>A0ABP3VX53</accession>
<dbReference type="CDD" id="cd20169">
    <property type="entry name" value="Peptidase_M90_mtfA"/>
    <property type="match status" value="1"/>
</dbReference>
<dbReference type="PANTHER" id="PTHR30164:SF2">
    <property type="entry name" value="PROTEIN MTFA"/>
    <property type="match status" value="1"/>
</dbReference>
<dbReference type="InterPro" id="IPR010384">
    <property type="entry name" value="MtfA_fam"/>
</dbReference>
<evidence type="ECO:0000313" key="3">
    <source>
        <dbReference type="Proteomes" id="UP001500279"/>
    </source>
</evidence>
<protein>
    <submittedName>
        <fullName evidence="2">Zinc-dependent peptidase</fullName>
    </submittedName>
</protein>